<dbReference type="Proteomes" id="UP001239445">
    <property type="component" value="Unassembled WGS sequence"/>
</dbReference>
<comment type="caution">
    <text evidence="2">The sequence shown here is derived from an EMBL/GenBank/DDBJ whole genome shotgun (WGS) entry which is preliminary data.</text>
</comment>
<dbReference type="AlphaFoldDB" id="A0AAJ0B2J9"/>
<protein>
    <submittedName>
        <fullName evidence="2">Uncharacterized protein</fullName>
    </submittedName>
</protein>
<evidence type="ECO:0000313" key="2">
    <source>
        <dbReference type="EMBL" id="KAK1750504.1"/>
    </source>
</evidence>
<reference evidence="2" key="1">
    <citation type="submission" date="2023-06" db="EMBL/GenBank/DDBJ databases">
        <title>Genome-scale phylogeny and comparative genomics of the fungal order Sordariales.</title>
        <authorList>
            <consortium name="Lawrence Berkeley National Laboratory"/>
            <person name="Hensen N."/>
            <person name="Bonometti L."/>
            <person name="Westerberg I."/>
            <person name="Brannstrom I.O."/>
            <person name="Guillou S."/>
            <person name="Cros-Aarteil S."/>
            <person name="Calhoun S."/>
            <person name="Haridas S."/>
            <person name="Kuo A."/>
            <person name="Mondo S."/>
            <person name="Pangilinan J."/>
            <person name="Riley R."/>
            <person name="Labutti K."/>
            <person name="Andreopoulos B."/>
            <person name="Lipzen A."/>
            <person name="Chen C."/>
            <person name="Yanf M."/>
            <person name="Daum C."/>
            <person name="Ng V."/>
            <person name="Clum A."/>
            <person name="Steindorff A."/>
            <person name="Ohm R."/>
            <person name="Martin F."/>
            <person name="Silar P."/>
            <person name="Natvig D."/>
            <person name="Lalanne C."/>
            <person name="Gautier V."/>
            <person name="Ament-Velasquez S.L."/>
            <person name="Kruys A."/>
            <person name="Hutchinson M.I."/>
            <person name="Powell A.J."/>
            <person name="Barry K."/>
            <person name="Miller A.N."/>
            <person name="Grigoriev I.V."/>
            <person name="Debuchy R."/>
            <person name="Gladieux P."/>
            <person name="Thoren M.H."/>
            <person name="Johannesson H."/>
        </authorList>
    </citation>
    <scope>NUCLEOTIDE SEQUENCE</scope>
    <source>
        <strain evidence="2">PSN4</strain>
    </source>
</reference>
<name>A0AAJ0B2J9_9PEZI</name>
<feature type="compositionally biased region" description="Basic and acidic residues" evidence="1">
    <location>
        <begin position="400"/>
        <end position="427"/>
    </location>
</feature>
<evidence type="ECO:0000256" key="1">
    <source>
        <dbReference type="SAM" id="MobiDB-lite"/>
    </source>
</evidence>
<organism evidence="2 3">
    <name type="scientific">Echria macrotheca</name>
    <dbReference type="NCBI Taxonomy" id="438768"/>
    <lineage>
        <taxon>Eukaryota</taxon>
        <taxon>Fungi</taxon>
        <taxon>Dikarya</taxon>
        <taxon>Ascomycota</taxon>
        <taxon>Pezizomycotina</taxon>
        <taxon>Sordariomycetes</taxon>
        <taxon>Sordariomycetidae</taxon>
        <taxon>Sordariales</taxon>
        <taxon>Schizotheciaceae</taxon>
        <taxon>Echria</taxon>
    </lineage>
</organism>
<sequence length="434" mass="48625">MFGFRPMETIEEQTPESPTRTVMADQSRSLEGTLYTLAEPGRREGDRRRARPTPVFIDSTKWHGRSKSTSEVPATRKPSQRVREWMKRSKSTRSHKAARASGDAPDEDRIMKIDHLGGGRADGFPLDPAITIGLAELAVAVRSPKHKNLSDQPPETRVTQWIDLYYPDALEGSSPTQPPAELAQPEETTQPPPILEETEPAEESKANDDLHPAPLRCPSMERKEKEEEEDGKETPEKPPVRKTARWKPLPQLPTPPAAASAQPPAEPLLGAPPLTPDSETGAAKLETKLPSTQPTEEVHTEDRDDERERARESSDSKASEFTIPIKATIVSPLPRTVLVRHTREERMWLHHNYRGEAPFLQAWGLDIANAEDREEGLDMLRELMAAEREESQRRERKGKGRGEPKKNDAVGKKGLDPVGKDDMKDMTDMNFLDV</sequence>
<evidence type="ECO:0000313" key="3">
    <source>
        <dbReference type="Proteomes" id="UP001239445"/>
    </source>
</evidence>
<feature type="region of interest" description="Disordered" evidence="1">
    <location>
        <begin position="384"/>
        <end position="434"/>
    </location>
</feature>
<feature type="compositionally biased region" description="Basic and acidic residues" evidence="1">
    <location>
        <begin position="202"/>
        <end position="211"/>
    </location>
</feature>
<keyword evidence="3" id="KW-1185">Reference proteome</keyword>
<feature type="region of interest" description="Disordered" evidence="1">
    <location>
        <begin position="168"/>
        <end position="322"/>
    </location>
</feature>
<feature type="compositionally biased region" description="Basic and acidic residues" evidence="1">
    <location>
        <begin position="296"/>
        <end position="318"/>
    </location>
</feature>
<feature type="compositionally biased region" description="Polar residues" evidence="1">
    <location>
        <begin position="15"/>
        <end position="30"/>
    </location>
</feature>
<accession>A0AAJ0B2J9</accession>
<dbReference type="EMBL" id="MU839846">
    <property type="protein sequence ID" value="KAK1750504.1"/>
    <property type="molecule type" value="Genomic_DNA"/>
</dbReference>
<feature type="compositionally biased region" description="Low complexity" evidence="1">
    <location>
        <begin position="257"/>
        <end position="272"/>
    </location>
</feature>
<gene>
    <name evidence="2" type="ORF">QBC47DRAFT_393599</name>
</gene>
<feature type="compositionally biased region" description="Basic and acidic residues" evidence="1">
    <location>
        <begin position="384"/>
        <end position="393"/>
    </location>
</feature>
<feature type="compositionally biased region" description="Basic residues" evidence="1">
    <location>
        <begin position="88"/>
        <end position="98"/>
    </location>
</feature>
<proteinExistence type="predicted"/>
<feature type="region of interest" description="Disordered" evidence="1">
    <location>
        <begin position="1"/>
        <end position="109"/>
    </location>
</feature>